<dbReference type="InterPro" id="IPR037094">
    <property type="entry name" value="Glyco_hydro_38_cen_sf"/>
</dbReference>
<dbReference type="InterPro" id="IPR013780">
    <property type="entry name" value="Glyco_hydro_b"/>
</dbReference>
<dbReference type="InterPro" id="IPR000602">
    <property type="entry name" value="Glyco_hydro_38_N"/>
</dbReference>
<dbReference type="GO" id="GO:0046872">
    <property type="term" value="F:metal ion binding"/>
    <property type="evidence" value="ECO:0007669"/>
    <property type="project" value="UniProtKB-KW"/>
</dbReference>
<dbReference type="SUPFAM" id="SSF88688">
    <property type="entry name" value="Families 57/38 glycoside transferase middle domain"/>
    <property type="match status" value="1"/>
</dbReference>
<comment type="similarity">
    <text evidence="2 11">Belongs to the glycosyl hydrolase 38 family.</text>
</comment>
<keyword evidence="5 11" id="KW-0732">Signal</keyword>
<dbReference type="FunFam" id="2.60.40.1180:FF:000018">
    <property type="entry name" value="Alpha-mannosidase"/>
    <property type="match status" value="1"/>
</dbReference>
<accession>A0A7R9JVX6</accession>
<dbReference type="Gene3D" id="3.20.110.10">
    <property type="entry name" value="Glycoside hydrolase 38, N terminal domain"/>
    <property type="match status" value="3"/>
</dbReference>
<dbReference type="InterPro" id="IPR041147">
    <property type="entry name" value="GH38_C"/>
</dbReference>
<dbReference type="InterPro" id="IPR050843">
    <property type="entry name" value="Glycosyl_Hydrlase_38"/>
</dbReference>
<dbReference type="InterPro" id="IPR011682">
    <property type="entry name" value="Glyco_hydro_38_C"/>
</dbReference>
<keyword evidence="8" id="KW-1015">Disulfide bond</keyword>
<feature type="domain" description="Glycoside hydrolase family 38 central" evidence="12">
    <location>
        <begin position="501"/>
        <end position="586"/>
    </location>
</feature>
<proteinExistence type="inferred from homology"/>
<evidence type="ECO:0000256" key="10">
    <source>
        <dbReference type="ARBA" id="ARBA00023295"/>
    </source>
</evidence>
<dbReference type="AlphaFoldDB" id="A0A7R9JVX6"/>
<dbReference type="Pfam" id="PF17677">
    <property type="entry name" value="Glyco_hydro38C2"/>
    <property type="match status" value="1"/>
</dbReference>
<keyword evidence="10 11" id="KW-0326">Glycosidase</keyword>
<dbReference type="Gene3D" id="2.60.40.1360">
    <property type="match status" value="1"/>
</dbReference>
<dbReference type="SUPFAM" id="SSF88713">
    <property type="entry name" value="Glycoside hydrolase/deacetylase"/>
    <property type="match status" value="3"/>
</dbReference>
<dbReference type="Gene3D" id="2.70.98.30">
    <property type="entry name" value="Golgi alpha-mannosidase II, domain 4"/>
    <property type="match status" value="1"/>
</dbReference>
<dbReference type="GO" id="GO:0006013">
    <property type="term" value="P:mannose metabolic process"/>
    <property type="evidence" value="ECO:0007669"/>
    <property type="project" value="InterPro"/>
</dbReference>
<dbReference type="EC" id="3.2.1.-" evidence="11"/>
<organism evidence="13">
    <name type="scientific">Timema genevievae</name>
    <name type="common">Walking stick</name>
    <dbReference type="NCBI Taxonomy" id="629358"/>
    <lineage>
        <taxon>Eukaryota</taxon>
        <taxon>Metazoa</taxon>
        <taxon>Ecdysozoa</taxon>
        <taxon>Arthropoda</taxon>
        <taxon>Hexapoda</taxon>
        <taxon>Insecta</taxon>
        <taxon>Pterygota</taxon>
        <taxon>Neoptera</taxon>
        <taxon>Polyneoptera</taxon>
        <taxon>Phasmatodea</taxon>
        <taxon>Timematodea</taxon>
        <taxon>Timematoidea</taxon>
        <taxon>Timematidae</taxon>
        <taxon>Timema</taxon>
    </lineage>
</organism>
<evidence type="ECO:0000256" key="8">
    <source>
        <dbReference type="ARBA" id="ARBA00023157"/>
    </source>
</evidence>
<dbReference type="FunFam" id="1.20.1270.50:FF:000003">
    <property type="entry name" value="Alpha-mannosidase"/>
    <property type="match status" value="1"/>
</dbReference>
<dbReference type="InterPro" id="IPR048534">
    <property type="entry name" value="Man2a1-like_dom"/>
</dbReference>
<feature type="chain" id="PRO_5031598447" description="Alpha-mannosidase" evidence="11">
    <location>
        <begin position="27"/>
        <end position="1140"/>
    </location>
</feature>
<evidence type="ECO:0000256" key="6">
    <source>
        <dbReference type="ARBA" id="ARBA00022801"/>
    </source>
</evidence>
<dbReference type="GO" id="GO:0005764">
    <property type="term" value="C:lysosome"/>
    <property type="evidence" value="ECO:0007669"/>
    <property type="project" value="TreeGrafter"/>
</dbReference>
<evidence type="ECO:0000256" key="2">
    <source>
        <dbReference type="ARBA" id="ARBA00009792"/>
    </source>
</evidence>
<dbReference type="InterPro" id="IPR015341">
    <property type="entry name" value="Glyco_hydro_38_cen"/>
</dbReference>
<comment type="catalytic activity">
    <reaction evidence="1">
        <text>Hydrolysis of terminal, non-reducing alpha-D-mannose residues in alpha-D-mannosides.</text>
        <dbReference type="EC" id="3.2.1.24"/>
    </reaction>
</comment>
<evidence type="ECO:0000256" key="3">
    <source>
        <dbReference type="ARBA" id="ARBA00012752"/>
    </source>
</evidence>
<evidence type="ECO:0000256" key="1">
    <source>
        <dbReference type="ARBA" id="ARBA00000365"/>
    </source>
</evidence>
<dbReference type="Pfam" id="PF01074">
    <property type="entry name" value="Glyco_hydro_38N"/>
    <property type="match status" value="1"/>
</dbReference>
<keyword evidence="4 11" id="KW-0479">Metal-binding</keyword>
<keyword evidence="9" id="KW-0325">Glycoprotein</keyword>
<dbReference type="GO" id="GO:0004559">
    <property type="term" value="F:alpha-mannosidase activity"/>
    <property type="evidence" value="ECO:0007669"/>
    <property type="project" value="UniProtKB-EC"/>
</dbReference>
<protein>
    <recommendedName>
        <fullName evidence="3 11">Alpha-mannosidase</fullName>
        <ecNumber evidence="11">3.2.1.-</ecNumber>
    </recommendedName>
</protein>
<evidence type="ECO:0000256" key="9">
    <source>
        <dbReference type="ARBA" id="ARBA00023180"/>
    </source>
</evidence>
<comment type="cofactor">
    <cofactor evidence="11">
        <name>Zn(2+)</name>
        <dbReference type="ChEBI" id="CHEBI:29105"/>
    </cofactor>
    <text evidence="11">Binds 1 zinc ion per subunit.</text>
</comment>
<evidence type="ECO:0000259" key="12">
    <source>
        <dbReference type="SMART" id="SM00872"/>
    </source>
</evidence>
<dbReference type="InterPro" id="IPR011330">
    <property type="entry name" value="Glyco_hydro/deAcase_b/a-brl"/>
</dbReference>
<feature type="signal peptide" evidence="11">
    <location>
        <begin position="1"/>
        <end position="26"/>
    </location>
</feature>
<name>A0A7R9JVX6_TIMGE</name>
<dbReference type="PANTHER" id="PTHR11607">
    <property type="entry name" value="ALPHA-MANNOSIDASE"/>
    <property type="match status" value="1"/>
</dbReference>
<dbReference type="Pfam" id="PF21260">
    <property type="entry name" value="Laman-like_dom"/>
    <property type="match status" value="1"/>
</dbReference>
<keyword evidence="7 11" id="KW-0862">Zinc</keyword>
<dbReference type="EMBL" id="OE840463">
    <property type="protein sequence ID" value="CAD7590763.1"/>
    <property type="molecule type" value="Genomic_DNA"/>
</dbReference>
<reference evidence="13" key="1">
    <citation type="submission" date="2020-11" db="EMBL/GenBank/DDBJ databases">
        <authorList>
            <person name="Tran Van P."/>
        </authorList>
    </citation>
    <scope>NUCLEOTIDE SEQUENCE</scope>
</reference>
<dbReference type="SUPFAM" id="SSF74650">
    <property type="entry name" value="Galactose mutarotase-like"/>
    <property type="match status" value="1"/>
</dbReference>
<sequence length="1140" mass="127918">MIGSQSRDRVLLALLLGLSLEGRLVAPFPNTAPVTCGYQPHTLAIFSTTVCLFQSCHKTSPGMLNVHIVPHSHDDVGWLKTVSQYYYGGRLDTLSTEPRCRTIHFTKEWKNHLGGTSLITPDRDSNIDLPVIGSLIYCKISTSDHAATEVSTAFIHNDGETSSRIKEYNKEEETHLQYANVSAILDTTFQELKKNPDRRYNQVETAFLWMWLQHQDNRTVQEYIELVQNGRMEMVGGGWSMHDEADTHYQSIIDQMAWGLKRLNDTFGPCGIPRVGWQIDPFGHSRESSSIMAQMGYDGMFFSRLHYQDNAHRRATNTMEFMWQASDNLGVTPNITSEGTAGLIFSVSVLTVAKSPRSQLCLKVVCWGSSADLFSGLLYNDYGPPRGFCWDLRCYDAEISSQNAKDKVGAFLNFVNTQSKFYNTDNVLVTMGSDFTYMNATLYYTNLDRLIDLVNAEQTNGSNVHLIYSTPSCYLKAVHDSNPALTTKTDDFFPYANEAHAYWTGYYTSRPTLKRFERVGNNFLQTFLVDACYRQVCKQLSAMTGVANKDSSKLDALREAMGIIQHHDAITGTEKLAVAKDYAKSLSSAVQACGDLSQQAINKLLIADQNAPTVEFKSCPLLNISRCEPSETEDDFIVTVYNPLARPVSHYVRIPVTGEQYMVTDPSGTSLIVQLVPVPEPVHSLEKSSVPVKTELIFHAVDLPPLGFRSYRVSRTTPTSRPGTSVQSSDTTIGNQNVTVEINETTGLLKKITVDGVAIQVEQNFHFYRAYSGLNGASNRRSDGAYVFRPQANETTPIADSANYTTYKGDLVEEIHQVFSDWTSQVIRVYKEESHVEFEWLINTIPLTSGSGIEPVSRFVTDLSSDRLFYTDSNGRELLERKRDYRPSWNLTVTEPVSGNYYPVTSRILIRDPNQGIEFAVLNDRAQGGSSVKDGQIELMVRNFTVRLKVDDGFGVAEVLNDMEPARGHHYVVAGRVDGDNVTSLAARERGLAQRKLLSPWLFFTPASQWSDGHLREFSGLKSSLGLPSNVHLLTLEPWKEQAVLLRLEHFLEKNEDPILSSDADVNIKNYSSLKQELLAPLTVLSVNETTLDGSQWLSEVDRLQWNITVTEERTPISHRINNFTITLSPMQIRTFIVGY</sequence>
<dbReference type="InterPro" id="IPR011013">
    <property type="entry name" value="Gal_mutarotase_sf_dom"/>
</dbReference>
<keyword evidence="6 11" id="KW-0378">Hydrolase</keyword>
<dbReference type="GO" id="GO:0030246">
    <property type="term" value="F:carbohydrate binding"/>
    <property type="evidence" value="ECO:0007669"/>
    <property type="project" value="InterPro"/>
</dbReference>
<dbReference type="Gene3D" id="1.20.1270.50">
    <property type="entry name" value="Glycoside hydrolase family 38, central domain"/>
    <property type="match status" value="2"/>
</dbReference>
<dbReference type="InterPro" id="IPR027291">
    <property type="entry name" value="Glyco_hydro_38_N_sf"/>
</dbReference>
<evidence type="ECO:0000256" key="7">
    <source>
        <dbReference type="ARBA" id="ARBA00022833"/>
    </source>
</evidence>
<evidence type="ECO:0000256" key="11">
    <source>
        <dbReference type="RuleBase" id="RU361199"/>
    </source>
</evidence>
<dbReference type="PANTHER" id="PTHR11607:SF3">
    <property type="entry name" value="LYSOSOMAL ALPHA-MANNOSIDASE"/>
    <property type="match status" value="1"/>
</dbReference>
<dbReference type="CDD" id="cd10810">
    <property type="entry name" value="GH38N_AMII_LAM_like"/>
    <property type="match status" value="1"/>
</dbReference>
<dbReference type="InterPro" id="IPR028995">
    <property type="entry name" value="Glyco_hydro_57/38_cen_sf"/>
</dbReference>
<gene>
    <name evidence="13" type="ORF">TGEB3V08_LOCUS4296</name>
</gene>
<dbReference type="FunFam" id="1.20.1270.50:FF:000002">
    <property type="entry name" value="Alpha-mannosidase"/>
    <property type="match status" value="1"/>
</dbReference>
<evidence type="ECO:0000256" key="5">
    <source>
        <dbReference type="ARBA" id="ARBA00022729"/>
    </source>
</evidence>
<dbReference type="FunFam" id="2.70.98.30:FF:000003">
    <property type="entry name" value="Alpha-mannosidase"/>
    <property type="match status" value="1"/>
</dbReference>
<dbReference type="Gene3D" id="2.60.40.1180">
    <property type="entry name" value="Golgi alpha-mannosidase II"/>
    <property type="match status" value="1"/>
</dbReference>
<evidence type="ECO:0000256" key="4">
    <source>
        <dbReference type="ARBA" id="ARBA00022723"/>
    </source>
</evidence>
<dbReference type="Pfam" id="PF07748">
    <property type="entry name" value="Glyco_hydro_38C"/>
    <property type="match status" value="1"/>
</dbReference>
<dbReference type="Pfam" id="PF09261">
    <property type="entry name" value="Alpha-mann_mid"/>
    <property type="match status" value="1"/>
</dbReference>
<evidence type="ECO:0000313" key="13">
    <source>
        <dbReference type="EMBL" id="CAD7590763.1"/>
    </source>
</evidence>
<dbReference type="SMART" id="SM00872">
    <property type="entry name" value="Alpha-mann_mid"/>
    <property type="match status" value="1"/>
</dbReference>